<dbReference type="InterPro" id="IPR001789">
    <property type="entry name" value="Sig_transdc_resp-reg_receiver"/>
</dbReference>
<protein>
    <submittedName>
        <fullName evidence="4">DNA-binding LytR/AlgR family response regulator</fullName>
    </submittedName>
</protein>
<evidence type="ECO:0000313" key="5">
    <source>
        <dbReference type="Proteomes" id="UP000521313"/>
    </source>
</evidence>
<dbReference type="PROSITE" id="PS50110">
    <property type="entry name" value="RESPONSE_REGULATORY"/>
    <property type="match status" value="1"/>
</dbReference>
<gene>
    <name evidence="4" type="ORF">HNQ43_001716</name>
</gene>
<accession>A0A7W8D210</accession>
<dbReference type="GO" id="GO:0000156">
    <property type="term" value="F:phosphorelay response regulator activity"/>
    <property type="evidence" value="ECO:0007669"/>
    <property type="project" value="InterPro"/>
</dbReference>
<dbReference type="PANTHER" id="PTHR37299:SF1">
    <property type="entry name" value="STAGE 0 SPORULATION PROTEIN A HOMOLOG"/>
    <property type="match status" value="1"/>
</dbReference>
<dbReference type="InterPro" id="IPR007492">
    <property type="entry name" value="LytTR_DNA-bd_dom"/>
</dbReference>
<dbReference type="PROSITE" id="PS50930">
    <property type="entry name" value="HTH_LYTTR"/>
    <property type="match status" value="1"/>
</dbReference>
<sequence>MILKILILDDNKEESEKTKCLCEKILITCNIKYQIYLANSGNVYQHSLKNIDLMIMETKFDAIDGFELAKALRRRFPEIQLCFMTNDKDRTDQGYSVHALHYLYKSSQNDYLVSNLRTILYENYFIYSGFKDKRVSIYPIHYYEIYYVEYIDRHSRLHMRGRRDQNTTYSLHYWIKKLESTWFVQTYRSYIVNLLWVKQYDRKEKMITMSNGDKIPVSLMYRNHFESSYYKLKEMFAKKQGNYENTCYSFLSCCKHYFPLALDESITLAQKHNCPN</sequence>
<dbReference type="Proteomes" id="UP000521313">
    <property type="component" value="Unassembled WGS sequence"/>
</dbReference>
<feature type="domain" description="Response regulatory" evidence="2">
    <location>
        <begin position="4"/>
        <end position="120"/>
    </location>
</feature>
<evidence type="ECO:0000259" key="3">
    <source>
        <dbReference type="PROSITE" id="PS50930"/>
    </source>
</evidence>
<name>A0A7W8D210_9FIRM</name>
<keyword evidence="4" id="KW-0238">DNA-binding</keyword>
<proteinExistence type="predicted"/>
<dbReference type="InterPro" id="IPR046947">
    <property type="entry name" value="LytR-like"/>
</dbReference>
<dbReference type="Pfam" id="PF00072">
    <property type="entry name" value="Response_reg"/>
    <property type="match status" value="1"/>
</dbReference>
<dbReference type="InterPro" id="IPR011006">
    <property type="entry name" value="CheY-like_superfamily"/>
</dbReference>
<dbReference type="SUPFAM" id="SSF52172">
    <property type="entry name" value="CheY-like"/>
    <property type="match status" value="1"/>
</dbReference>
<dbReference type="PANTHER" id="PTHR37299">
    <property type="entry name" value="TRANSCRIPTIONAL REGULATOR-RELATED"/>
    <property type="match status" value="1"/>
</dbReference>
<reference evidence="4 5" key="1">
    <citation type="submission" date="2020-08" db="EMBL/GenBank/DDBJ databases">
        <title>Genomic Encyclopedia of Type Strains, Phase IV (KMG-IV): sequencing the most valuable type-strain genomes for metagenomic binning, comparative biology and taxonomic classification.</title>
        <authorList>
            <person name="Goeker M."/>
        </authorList>
    </citation>
    <scope>NUCLEOTIDE SEQUENCE [LARGE SCALE GENOMIC DNA]</scope>
    <source>
        <strain evidence="4 5">DSM 26963</strain>
    </source>
</reference>
<dbReference type="Gene3D" id="2.40.50.1020">
    <property type="entry name" value="LytTr DNA-binding domain"/>
    <property type="match status" value="1"/>
</dbReference>
<feature type="domain" description="HTH LytTR-type" evidence="3">
    <location>
        <begin position="136"/>
        <end position="238"/>
    </location>
</feature>
<dbReference type="AlphaFoldDB" id="A0A7W8D210"/>
<dbReference type="Pfam" id="PF04397">
    <property type="entry name" value="LytTR"/>
    <property type="match status" value="1"/>
</dbReference>
<comment type="caution">
    <text evidence="1">Lacks conserved residue(s) required for the propagation of feature annotation.</text>
</comment>
<dbReference type="EMBL" id="JACHHD010000020">
    <property type="protein sequence ID" value="MBB5185641.1"/>
    <property type="molecule type" value="Genomic_DNA"/>
</dbReference>
<evidence type="ECO:0000259" key="2">
    <source>
        <dbReference type="PROSITE" id="PS50110"/>
    </source>
</evidence>
<dbReference type="RefSeq" id="WP_183376798.1">
    <property type="nucleotide sequence ID" value="NZ_JACHHD010000020.1"/>
</dbReference>
<evidence type="ECO:0000313" key="4">
    <source>
        <dbReference type="EMBL" id="MBB5185641.1"/>
    </source>
</evidence>
<dbReference type="GO" id="GO:0003677">
    <property type="term" value="F:DNA binding"/>
    <property type="evidence" value="ECO:0007669"/>
    <property type="project" value="UniProtKB-KW"/>
</dbReference>
<comment type="caution">
    <text evidence="4">The sequence shown here is derived from an EMBL/GenBank/DDBJ whole genome shotgun (WGS) entry which is preliminary data.</text>
</comment>
<dbReference type="SMART" id="SM00850">
    <property type="entry name" value="LytTR"/>
    <property type="match status" value="1"/>
</dbReference>
<organism evidence="4 5">
    <name type="scientific">Faecalicoccus acidiformans</name>
    <dbReference type="NCBI Taxonomy" id="915173"/>
    <lineage>
        <taxon>Bacteria</taxon>
        <taxon>Bacillati</taxon>
        <taxon>Bacillota</taxon>
        <taxon>Erysipelotrichia</taxon>
        <taxon>Erysipelotrichales</taxon>
        <taxon>Erysipelotrichaceae</taxon>
        <taxon>Faecalicoccus</taxon>
    </lineage>
</organism>
<evidence type="ECO:0000256" key="1">
    <source>
        <dbReference type="PROSITE-ProRule" id="PRU00169"/>
    </source>
</evidence>
<dbReference type="Gene3D" id="3.40.50.2300">
    <property type="match status" value="1"/>
</dbReference>